<evidence type="ECO:0000313" key="3">
    <source>
        <dbReference type="Proteomes" id="UP000075398"/>
    </source>
</evidence>
<dbReference type="InterPro" id="IPR025098">
    <property type="entry name" value="DUF4013"/>
</dbReference>
<dbReference type="Proteomes" id="UP000075398">
    <property type="component" value="Unassembled WGS sequence"/>
</dbReference>
<feature type="transmembrane region" description="Helical" evidence="1">
    <location>
        <begin position="18"/>
        <end position="39"/>
    </location>
</feature>
<feature type="transmembrane region" description="Helical" evidence="1">
    <location>
        <begin position="143"/>
        <end position="169"/>
    </location>
</feature>
<evidence type="ECO:0008006" key="4">
    <source>
        <dbReference type="Google" id="ProtNLM"/>
    </source>
</evidence>
<name>A0A150J408_9EURY</name>
<feature type="transmembrane region" description="Helical" evidence="1">
    <location>
        <begin position="193"/>
        <end position="219"/>
    </location>
</feature>
<gene>
    <name evidence="2" type="ORF">AMQ22_01120</name>
</gene>
<keyword evidence="1" id="KW-0812">Transmembrane</keyword>
<keyword evidence="1" id="KW-0472">Membrane</keyword>
<organism evidence="2 3">
    <name type="scientific">Candidatus Methanofastidiosum methylothiophilum</name>
    <dbReference type="NCBI Taxonomy" id="1705564"/>
    <lineage>
        <taxon>Archaea</taxon>
        <taxon>Methanobacteriati</taxon>
        <taxon>Methanobacteriota</taxon>
        <taxon>Stenosarchaea group</taxon>
        <taxon>Candidatus Methanofastidiosia</taxon>
        <taxon>Candidatus Methanofastidiosales</taxon>
        <taxon>Candidatus Methanofastidiosaceae</taxon>
        <taxon>Candidatus Methanofastidiosum</taxon>
    </lineage>
</organism>
<protein>
    <recommendedName>
        <fullName evidence="4">DUF4013 domain-containing protein</fullName>
    </recommendedName>
</protein>
<dbReference type="AlphaFoldDB" id="A0A150J408"/>
<proteinExistence type="predicted"/>
<reference evidence="2 3" key="1">
    <citation type="journal article" date="2016" name="ISME J.">
        <title>Chasing the elusive Euryarchaeota class WSA2: genomes reveal a uniquely fastidious methyl-reducing methanogen.</title>
        <authorList>
            <person name="Nobu M.K."/>
            <person name="Narihiro T."/>
            <person name="Kuroda K."/>
            <person name="Mei R."/>
            <person name="Liu W.T."/>
        </authorList>
    </citation>
    <scope>NUCLEOTIDE SEQUENCE [LARGE SCALE GENOMIC DNA]</scope>
    <source>
        <strain evidence="2">U1lsi0528_Bin055</strain>
    </source>
</reference>
<keyword evidence="1" id="KW-1133">Transmembrane helix</keyword>
<feature type="transmembrane region" description="Helical" evidence="1">
    <location>
        <begin position="231"/>
        <end position="251"/>
    </location>
</feature>
<evidence type="ECO:0000256" key="1">
    <source>
        <dbReference type="SAM" id="Phobius"/>
    </source>
</evidence>
<evidence type="ECO:0000313" key="2">
    <source>
        <dbReference type="EMBL" id="KYC51855.1"/>
    </source>
</evidence>
<dbReference type="EMBL" id="LNGC01000043">
    <property type="protein sequence ID" value="KYC51855.1"/>
    <property type="molecule type" value="Genomic_DNA"/>
</dbReference>
<dbReference type="Pfam" id="PF13197">
    <property type="entry name" value="DUF4013"/>
    <property type="match status" value="1"/>
</dbReference>
<accession>A0A150J408</accession>
<sequence>MVNYTISFKKPFSDFSKLLIGIVASFVPIVNWISFGYILECSDIKKDVQTGKMAEWGDLKDMLVKGLKGYLIEFIYSIPLTLTYLIIFFKHFVPRFIRAIESMDFNYLLALSSKSGSPELALEIMNYMRNEIMPMMLNTLIDALPFLIIFFVVFIFTWYFLPVAILNYYRNDKFDEAFNFSLIKKYTITKKYLGAWMIFLVLNLVYYAISFLPMGLFFYDPFLAMRLSNGLSFIPVIIYFIMNIISFSFFADVMKEIDRA</sequence>
<feature type="transmembrane region" description="Helical" evidence="1">
    <location>
        <begin position="70"/>
        <end position="89"/>
    </location>
</feature>
<comment type="caution">
    <text evidence="2">The sequence shown here is derived from an EMBL/GenBank/DDBJ whole genome shotgun (WGS) entry which is preliminary data.</text>
</comment>